<protein>
    <recommendedName>
        <fullName evidence="1">Amidohydrolase-related domain-containing protein</fullName>
    </recommendedName>
</protein>
<reference evidence="3" key="1">
    <citation type="journal article" date="2019" name="Int. J. Syst. Evol. Microbiol.">
        <title>The Global Catalogue of Microorganisms (GCM) 10K type strain sequencing project: providing services to taxonomists for standard genome sequencing and annotation.</title>
        <authorList>
            <consortium name="The Broad Institute Genomics Platform"/>
            <consortium name="The Broad Institute Genome Sequencing Center for Infectious Disease"/>
            <person name="Wu L."/>
            <person name="Ma J."/>
        </authorList>
    </citation>
    <scope>NUCLEOTIDE SEQUENCE [LARGE SCALE GENOMIC DNA]</scope>
    <source>
        <strain evidence="3">CGMCC 4.7680</strain>
    </source>
</reference>
<proteinExistence type="predicted"/>
<dbReference type="EMBL" id="BNAW01000005">
    <property type="protein sequence ID" value="GHG03383.1"/>
    <property type="molecule type" value="Genomic_DNA"/>
</dbReference>
<dbReference type="Pfam" id="PF04909">
    <property type="entry name" value="Amidohydro_2"/>
    <property type="match status" value="1"/>
</dbReference>
<evidence type="ECO:0000259" key="1">
    <source>
        <dbReference type="Pfam" id="PF04909"/>
    </source>
</evidence>
<feature type="domain" description="Amidohydrolase-related" evidence="1">
    <location>
        <begin position="44"/>
        <end position="103"/>
    </location>
</feature>
<evidence type="ECO:0000313" key="3">
    <source>
        <dbReference type="Proteomes" id="UP000649955"/>
    </source>
</evidence>
<keyword evidence="3" id="KW-1185">Reference proteome</keyword>
<accession>A0ABQ3KBH4</accession>
<organism evidence="2 3">
    <name type="scientific">Amycolatopsis bullii</name>
    <dbReference type="NCBI Taxonomy" id="941987"/>
    <lineage>
        <taxon>Bacteria</taxon>
        <taxon>Bacillati</taxon>
        <taxon>Actinomycetota</taxon>
        <taxon>Actinomycetes</taxon>
        <taxon>Pseudonocardiales</taxon>
        <taxon>Pseudonocardiaceae</taxon>
        <taxon>Amycolatopsis</taxon>
    </lineage>
</organism>
<comment type="caution">
    <text evidence="2">The sequence shown here is derived from an EMBL/GenBank/DDBJ whole genome shotgun (WGS) entry which is preliminary data.</text>
</comment>
<dbReference type="Proteomes" id="UP000649955">
    <property type="component" value="Unassembled WGS sequence"/>
</dbReference>
<dbReference type="SUPFAM" id="SSF51556">
    <property type="entry name" value="Metallo-dependent hydrolases"/>
    <property type="match status" value="1"/>
</dbReference>
<name>A0ABQ3KBH4_9PSEU</name>
<evidence type="ECO:0000313" key="2">
    <source>
        <dbReference type="EMBL" id="GHG03383.1"/>
    </source>
</evidence>
<gene>
    <name evidence="2" type="ORF">GCM10017567_18760</name>
</gene>
<dbReference type="InterPro" id="IPR032466">
    <property type="entry name" value="Metal_Hydrolase"/>
</dbReference>
<sequence length="105" mass="11652">MAPGHRHRGTAPRANSLSRVAHLQRPLTDYTRSNFHITNSGMVNPALLDHVLTVTTADRVIFSTDYPFQQPTRDEITAFLGHFASEEDRRTFSSANAAALFGLDV</sequence>
<dbReference type="InterPro" id="IPR006680">
    <property type="entry name" value="Amidohydro-rel"/>
</dbReference>
<dbReference type="Gene3D" id="3.20.20.140">
    <property type="entry name" value="Metal-dependent hydrolases"/>
    <property type="match status" value="1"/>
</dbReference>